<gene>
    <name evidence="7" type="ORF">CLODIP_2_CD12308</name>
</gene>
<dbReference type="Pfam" id="PF19277">
    <property type="entry name" value="GPAT_C"/>
    <property type="match status" value="1"/>
</dbReference>
<comment type="caution">
    <text evidence="7">The sequence shown here is derived from an EMBL/GenBank/DDBJ whole genome shotgun (WGS) entry which is preliminary data.</text>
</comment>
<dbReference type="AlphaFoldDB" id="A0A8S1CM88"/>
<dbReference type="Pfam" id="PF01553">
    <property type="entry name" value="Acyltransferase"/>
    <property type="match status" value="1"/>
</dbReference>
<keyword evidence="4" id="KW-0472">Membrane</keyword>
<proteinExistence type="inferred from homology"/>
<dbReference type="GO" id="GO:0008654">
    <property type="term" value="P:phospholipid biosynthetic process"/>
    <property type="evidence" value="ECO:0007669"/>
    <property type="project" value="TreeGrafter"/>
</dbReference>
<keyword evidence="8" id="KW-1185">Reference proteome</keyword>
<dbReference type="GO" id="GO:0004366">
    <property type="term" value="F:glycerol-3-phosphate O-acyltransferase activity"/>
    <property type="evidence" value="ECO:0007669"/>
    <property type="project" value="TreeGrafter"/>
</dbReference>
<comment type="subcellular location">
    <subcellularLocation>
        <location evidence="1">Membrane</location>
    </subcellularLocation>
</comment>
<dbReference type="PANTHER" id="PTHR12563:SF23">
    <property type="entry name" value="BCDNA.GH07066"/>
    <property type="match status" value="1"/>
</dbReference>
<dbReference type="OrthoDB" id="5962536at2759"/>
<dbReference type="GO" id="GO:0031966">
    <property type="term" value="C:mitochondrial membrane"/>
    <property type="evidence" value="ECO:0007669"/>
    <property type="project" value="TreeGrafter"/>
</dbReference>
<dbReference type="InterPro" id="IPR002123">
    <property type="entry name" value="Plipid/glycerol_acylTrfase"/>
</dbReference>
<accession>A0A8S1CM88</accession>
<evidence type="ECO:0000259" key="6">
    <source>
        <dbReference type="SMART" id="SM00563"/>
    </source>
</evidence>
<organism evidence="7 8">
    <name type="scientific">Cloeon dipterum</name>
    <dbReference type="NCBI Taxonomy" id="197152"/>
    <lineage>
        <taxon>Eukaryota</taxon>
        <taxon>Metazoa</taxon>
        <taxon>Ecdysozoa</taxon>
        <taxon>Arthropoda</taxon>
        <taxon>Hexapoda</taxon>
        <taxon>Insecta</taxon>
        <taxon>Pterygota</taxon>
        <taxon>Palaeoptera</taxon>
        <taxon>Ephemeroptera</taxon>
        <taxon>Pisciforma</taxon>
        <taxon>Baetidae</taxon>
        <taxon>Cloeon</taxon>
    </lineage>
</organism>
<feature type="domain" description="Phospholipid/glycerol acyltransferase" evidence="6">
    <location>
        <begin position="271"/>
        <end position="403"/>
    </location>
</feature>
<dbReference type="PANTHER" id="PTHR12563">
    <property type="entry name" value="GLYCEROL-3-PHOSPHATE ACYLTRANSFERASE"/>
    <property type="match status" value="1"/>
</dbReference>
<comment type="similarity">
    <text evidence="2">Belongs to the GPAT/DAPAT family.</text>
</comment>
<evidence type="ECO:0000256" key="2">
    <source>
        <dbReference type="ARBA" id="ARBA00007937"/>
    </source>
</evidence>
<evidence type="ECO:0000313" key="8">
    <source>
        <dbReference type="Proteomes" id="UP000494165"/>
    </source>
</evidence>
<keyword evidence="3" id="KW-0808">Transferase</keyword>
<dbReference type="InterPro" id="IPR022284">
    <property type="entry name" value="GPAT/DHAPAT"/>
</dbReference>
<keyword evidence="5" id="KW-0012">Acyltransferase</keyword>
<dbReference type="CDD" id="cd07993">
    <property type="entry name" value="LPLAT_DHAPAT-like"/>
    <property type="match status" value="1"/>
</dbReference>
<dbReference type="EMBL" id="CADEPI010000045">
    <property type="protein sequence ID" value="CAB3369445.1"/>
    <property type="molecule type" value="Genomic_DNA"/>
</dbReference>
<dbReference type="InterPro" id="IPR041728">
    <property type="entry name" value="GPAT/DHAPAT_LPLAT"/>
</dbReference>
<dbReference type="Proteomes" id="UP000494165">
    <property type="component" value="Unassembled WGS sequence"/>
</dbReference>
<dbReference type="SMART" id="SM00563">
    <property type="entry name" value="PlsC"/>
    <property type="match status" value="1"/>
</dbReference>
<dbReference type="InterPro" id="IPR045520">
    <property type="entry name" value="GPAT/DHAPAT_C"/>
</dbReference>
<name>A0A8S1CM88_9INSE</name>
<evidence type="ECO:0000256" key="4">
    <source>
        <dbReference type="ARBA" id="ARBA00023136"/>
    </source>
</evidence>
<protein>
    <recommendedName>
        <fullName evidence="6">Phospholipid/glycerol acyltransferase domain-containing protein</fullName>
    </recommendedName>
</protein>
<evidence type="ECO:0000256" key="5">
    <source>
        <dbReference type="ARBA" id="ARBA00023315"/>
    </source>
</evidence>
<dbReference type="SUPFAM" id="SSF69593">
    <property type="entry name" value="Glycerol-3-phosphate (1)-acyltransferase"/>
    <property type="match status" value="1"/>
</dbReference>
<dbReference type="GO" id="GO:0019432">
    <property type="term" value="P:triglyceride biosynthetic process"/>
    <property type="evidence" value="ECO:0007669"/>
    <property type="project" value="TreeGrafter"/>
</dbReference>
<evidence type="ECO:0000256" key="3">
    <source>
        <dbReference type="ARBA" id="ARBA00022679"/>
    </source>
</evidence>
<sequence>MWSSVRERVSDNCRGHRGAKYHWCVFFYFYASRATHLGHDAPAWLIRKQMSAFVLKIDSVRPPSPEFLDWRLSRLNKVQKVSTLRDLFNVFCQSLVRLLNLLYFVLQDNFKNASRPIPGLEVRNILRLQSDHGLVKSYFKHIFYHIWTFNTFPYPKIFSSVLKDERVMQAVQKAARAEILDSGASELSSQEEDINELQDEATMNRLAELIKKHQKRAFKILKVMGSNLNDFLLRLTSYVLYKLLPLFLTKVVVNREQVQRIQEAAQSGIPLIFLPNHRSHLDYILMTFILVNAGIKAPLVAAGDNLNIPLFGWLLRGLGAFYIKRKIDPAAGRKDHVYRAVLHTYMVENLRAGHYVEFFIEGGRTRTGKACMPKGGLLSVIVDTFMDGVVEDALLVPVGINYEKLVDGNFVREQLGQPKVMESFGSAVRSIWGVLNSSYGVMRVDFNQPFSLREMIDSYHNHIKSRAVTPETSPVELLPLQRSLSVGHYQVTVPGSKKLLHSPPSSASLYGTDVVVEEQRHIVEDIARHVVYDSIEAVSVMSTNAVAFLLLTKFRNGTNLEELAQALDDMRLDVRAASLELGFSGDSVDVINHALSILGPGLVRRERLTTNQGDTVLIKPVTMVPNVIELSYYSNSCLNIYVLEAVAATAICSLLPKSTLELDTEYFVSRDDLVSRCIEICSVLQFEFIFAKPCQSLETVILDTVENLHHKSYLLHEQEPRKRHLSEVDSDEEADFVPQYVSYAINCEKEYRRRLGFLCSTIRPLLEGYAAAATCLDNLVGQQLTEKQLLERITAECDSQLKSEFAIFEESRCIDPIRNALKMLEKWEVLECHSQDRLKVYYLRPDFDSELRVQPVVERLRSLVCTAPQ</sequence>
<evidence type="ECO:0000313" key="7">
    <source>
        <dbReference type="EMBL" id="CAB3369445.1"/>
    </source>
</evidence>
<reference evidence="7 8" key="1">
    <citation type="submission" date="2020-04" db="EMBL/GenBank/DDBJ databases">
        <authorList>
            <person name="Alioto T."/>
            <person name="Alioto T."/>
            <person name="Gomez Garrido J."/>
        </authorList>
    </citation>
    <scope>NUCLEOTIDE SEQUENCE [LARGE SCALE GENOMIC DNA]</scope>
</reference>
<dbReference type="GO" id="GO:0006631">
    <property type="term" value="P:fatty acid metabolic process"/>
    <property type="evidence" value="ECO:0007669"/>
    <property type="project" value="TreeGrafter"/>
</dbReference>
<evidence type="ECO:0000256" key="1">
    <source>
        <dbReference type="ARBA" id="ARBA00004370"/>
    </source>
</evidence>
<dbReference type="GO" id="GO:0006072">
    <property type="term" value="P:glycerol-3-phosphate metabolic process"/>
    <property type="evidence" value="ECO:0007669"/>
    <property type="project" value="TreeGrafter"/>
</dbReference>